<accession>A0A2P2P8B0</accession>
<dbReference type="EMBL" id="GGEC01070389">
    <property type="protein sequence ID" value="MBX50873.1"/>
    <property type="molecule type" value="Transcribed_RNA"/>
</dbReference>
<dbReference type="AlphaFoldDB" id="A0A2P2P8B0"/>
<evidence type="ECO:0000313" key="1">
    <source>
        <dbReference type="EMBL" id="MBX50873.1"/>
    </source>
</evidence>
<name>A0A2P2P8B0_RHIMU</name>
<reference evidence="1" key="1">
    <citation type="submission" date="2018-02" db="EMBL/GenBank/DDBJ databases">
        <title>Rhizophora mucronata_Transcriptome.</title>
        <authorList>
            <person name="Meera S.P."/>
            <person name="Sreeshan A."/>
            <person name="Augustine A."/>
        </authorList>
    </citation>
    <scope>NUCLEOTIDE SEQUENCE</scope>
    <source>
        <tissue evidence="1">Leaf</tissue>
    </source>
</reference>
<organism evidence="1">
    <name type="scientific">Rhizophora mucronata</name>
    <name type="common">Asiatic mangrove</name>
    <dbReference type="NCBI Taxonomy" id="61149"/>
    <lineage>
        <taxon>Eukaryota</taxon>
        <taxon>Viridiplantae</taxon>
        <taxon>Streptophyta</taxon>
        <taxon>Embryophyta</taxon>
        <taxon>Tracheophyta</taxon>
        <taxon>Spermatophyta</taxon>
        <taxon>Magnoliopsida</taxon>
        <taxon>eudicotyledons</taxon>
        <taxon>Gunneridae</taxon>
        <taxon>Pentapetalae</taxon>
        <taxon>rosids</taxon>
        <taxon>fabids</taxon>
        <taxon>Malpighiales</taxon>
        <taxon>Rhizophoraceae</taxon>
        <taxon>Rhizophora</taxon>
    </lineage>
</organism>
<protein>
    <submittedName>
        <fullName evidence="1">Uncharacterized protein</fullName>
    </submittedName>
</protein>
<proteinExistence type="predicted"/>
<sequence>MLCVLITNVYVLSSARPGAGNGLRSSNLFF</sequence>